<keyword evidence="4 5" id="KW-0274">FAD</keyword>
<feature type="transmembrane region" description="Helical" evidence="6">
    <location>
        <begin position="59"/>
        <end position="79"/>
    </location>
</feature>
<evidence type="ECO:0000256" key="1">
    <source>
        <dbReference type="ARBA" id="ARBA00001974"/>
    </source>
</evidence>
<evidence type="ECO:0000259" key="9">
    <source>
        <dbReference type="Pfam" id="PF02771"/>
    </source>
</evidence>
<comment type="cofactor">
    <cofactor evidence="1 5">
        <name>FAD</name>
        <dbReference type="ChEBI" id="CHEBI:57692"/>
    </cofactor>
</comment>
<dbReference type="CDD" id="cd00567">
    <property type="entry name" value="ACAD"/>
    <property type="match status" value="1"/>
</dbReference>
<dbReference type="OrthoDB" id="2769798at2"/>
<evidence type="ECO:0000256" key="3">
    <source>
        <dbReference type="ARBA" id="ARBA00022630"/>
    </source>
</evidence>
<dbReference type="SUPFAM" id="SSF56645">
    <property type="entry name" value="Acyl-CoA dehydrogenase NM domain-like"/>
    <property type="match status" value="1"/>
</dbReference>
<dbReference type="AlphaFoldDB" id="A0A4Y8K2Z7"/>
<gene>
    <name evidence="10" type="ORF">E3T49_02755</name>
</gene>
<protein>
    <submittedName>
        <fullName evidence="10">Acyl-CoA dehydrogenase</fullName>
    </submittedName>
</protein>
<dbReference type="Pfam" id="PF02771">
    <property type="entry name" value="Acyl-CoA_dh_N"/>
    <property type="match status" value="1"/>
</dbReference>
<organism evidence="10 11">
    <name type="scientific">Cryobacterium cryoconiti</name>
    <dbReference type="NCBI Taxonomy" id="1259239"/>
    <lineage>
        <taxon>Bacteria</taxon>
        <taxon>Bacillati</taxon>
        <taxon>Actinomycetota</taxon>
        <taxon>Actinomycetes</taxon>
        <taxon>Micrococcales</taxon>
        <taxon>Microbacteriaceae</taxon>
        <taxon>Cryobacterium</taxon>
    </lineage>
</organism>
<dbReference type="InterPro" id="IPR009075">
    <property type="entry name" value="AcylCo_DH/oxidase_C"/>
</dbReference>
<dbReference type="GO" id="GO:0050660">
    <property type="term" value="F:flavin adenine dinucleotide binding"/>
    <property type="evidence" value="ECO:0007669"/>
    <property type="project" value="InterPro"/>
</dbReference>
<dbReference type="Gene3D" id="1.20.140.10">
    <property type="entry name" value="Butyryl-CoA Dehydrogenase, subunit A, domain 3"/>
    <property type="match status" value="1"/>
</dbReference>
<name>A0A4Y8K2Z7_9MICO</name>
<dbReference type="InterPro" id="IPR009100">
    <property type="entry name" value="AcylCoA_DH/oxidase_NM_dom_sf"/>
</dbReference>
<accession>A0A4Y8K2Z7</accession>
<keyword evidence="5" id="KW-0560">Oxidoreductase</keyword>
<keyword evidence="3 5" id="KW-0285">Flavoprotein</keyword>
<comment type="caution">
    <text evidence="10">The sequence shown here is derived from an EMBL/GenBank/DDBJ whole genome shotgun (WGS) entry which is preliminary data.</text>
</comment>
<feature type="domain" description="Acyl-CoA oxidase/dehydrogenase middle" evidence="8">
    <location>
        <begin position="111"/>
        <end position="199"/>
    </location>
</feature>
<dbReference type="InterPro" id="IPR013786">
    <property type="entry name" value="AcylCoA_DH/ox_N"/>
</dbReference>
<feature type="domain" description="Acyl-CoA dehydrogenase/oxidase N-terminal" evidence="9">
    <location>
        <begin position="15"/>
        <end position="88"/>
    </location>
</feature>
<dbReference type="InterPro" id="IPR006091">
    <property type="entry name" value="Acyl-CoA_Oxase/DH_mid-dom"/>
</dbReference>
<dbReference type="InterPro" id="IPR037069">
    <property type="entry name" value="AcylCoA_DH/ox_N_sf"/>
</dbReference>
<dbReference type="PIRSF" id="PIRSF016578">
    <property type="entry name" value="HsaA"/>
    <property type="match status" value="1"/>
</dbReference>
<dbReference type="InterPro" id="IPR052547">
    <property type="entry name" value="Mito_Isobutyryl-CoADH"/>
</dbReference>
<keyword evidence="6" id="KW-0472">Membrane</keyword>
<dbReference type="Gene3D" id="1.10.540.10">
    <property type="entry name" value="Acyl-CoA dehydrogenase/oxidase, N-terminal domain"/>
    <property type="match status" value="1"/>
</dbReference>
<sequence>MDVVKQLEPVVEIARKHAHDVDAEGRFPEEAVAALRSSGLLGLTLPTEVGGLGRGPRELVLVAGALAGACGSTAMIYLMHVSAAMPIAAAPPTGMPGLLADLASGRSLASLAFSEAGSRSHFWAPVSRATSTPEGIRVSAKKSWVTSAGHADVYVMSTGTPDADGVDLFAIAAGSTGLSIDRPWKGMGFRGNCSSPMTVDVDTTEGFRLGAAGGGFDLMMGHVLPWFNLGNSAVSIGLSRAAVDAAVRHTMGARLEHLDQSLSSLPTIRAQLAKMSIDLANASAYLDVAAGKVAAPEDDTPLFVLGSKASSNDAALRVTDVAMRVCGGAAFSEHLQIDRYFRDARAGHVMAPTSDVLYEFYGRAITGRPLFDAPKAASGAPQSETAGAAA</sequence>
<keyword evidence="6" id="KW-0812">Transmembrane</keyword>
<dbReference type="InterPro" id="IPR036250">
    <property type="entry name" value="AcylCo_DH-like_C"/>
</dbReference>
<keyword evidence="6" id="KW-1133">Transmembrane helix</keyword>
<evidence type="ECO:0000256" key="2">
    <source>
        <dbReference type="ARBA" id="ARBA00009347"/>
    </source>
</evidence>
<comment type="similarity">
    <text evidence="2 5">Belongs to the acyl-CoA dehydrogenase family.</text>
</comment>
<dbReference type="EMBL" id="SOHA01000005">
    <property type="protein sequence ID" value="TFD33482.1"/>
    <property type="molecule type" value="Genomic_DNA"/>
</dbReference>
<evidence type="ECO:0000256" key="4">
    <source>
        <dbReference type="ARBA" id="ARBA00022827"/>
    </source>
</evidence>
<reference evidence="10 11" key="1">
    <citation type="submission" date="2019-03" db="EMBL/GenBank/DDBJ databases">
        <title>Genomics of glacier-inhabiting Cryobacterium strains.</title>
        <authorList>
            <person name="Liu Q."/>
            <person name="Xin Y.-H."/>
        </authorList>
    </citation>
    <scope>NUCLEOTIDE SEQUENCE [LARGE SCALE GENOMIC DNA]</scope>
    <source>
        <strain evidence="10 11">TMT1-51</strain>
    </source>
</reference>
<dbReference type="Pfam" id="PF02770">
    <property type="entry name" value="Acyl-CoA_dh_M"/>
    <property type="match status" value="1"/>
</dbReference>
<proteinExistence type="inferred from homology"/>
<dbReference type="Pfam" id="PF00441">
    <property type="entry name" value="Acyl-CoA_dh_1"/>
    <property type="match status" value="1"/>
</dbReference>
<evidence type="ECO:0000256" key="5">
    <source>
        <dbReference type="RuleBase" id="RU362125"/>
    </source>
</evidence>
<dbReference type="InterPro" id="IPR046373">
    <property type="entry name" value="Acyl-CoA_Oxase/DH_mid-dom_sf"/>
</dbReference>
<dbReference type="Gene3D" id="2.40.110.10">
    <property type="entry name" value="Butyryl-CoA Dehydrogenase, subunit A, domain 2"/>
    <property type="match status" value="1"/>
</dbReference>
<dbReference type="GO" id="GO:0016627">
    <property type="term" value="F:oxidoreductase activity, acting on the CH-CH group of donors"/>
    <property type="evidence" value="ECO:0007669"/>
    <property type="project" value="InterPro"/>
</dbReference>
<dbReference type="SUPFAM" id="SSF47203">
    <property type="entry name" value="Acyl-CoA dehydrogenase C-terminal domain-like"/>
    <property type="match status" value="1"/>
</dbReference>
<evidence type="ECO:0000256" key="6">
    <source>
        <dbReference type="SAM" id="Phobius"/>
    </source>
</evidence>
<keyword evidence="11" id="KW-1185">Reference proteome</keyword>
<evidence type="ECO:0000259" key="7">
    <source>
        <dbReference type="Pfam" id="PF00441"/>
    </source>
</evidence>
<dbReference type="PANTHER" id="PTHR43831:SF1">
    <property type="entry name" value="ISOBUTYRYL-COA DEHYDROGENASE, MITOCHONDRIAL"/>
    <property type="match status" value="1"/>
</dbReference>
<feature type="domain" description="Acyl-CoA dehydrogenase/oxidase C-terminal" evidence="7">
    <location>
        <begin position="213"/>
        <end position="365"/>
    </location>
</feature>
<evidence type="ECO:0000313" key="11">
    <source>
        <dbReference type="Proteomes" id="UP000297472"/>
    </source>
</evidence>
<dbReference type="PANTHER" id="PTHR43831">
    <property type="entry name" value="ISOBUTYRYL-COA DEHYDROGENASE"/>
    <property type="match status" value="1"/>
</dbReference>
<evidence type="ECO:0000259" key="8">
    <source>
        <dbReference type="Pfam" id="PF02770"/>
    </source>
</evidence>
<dbReference type="Proteomes" id="UP000297472">
    <property type="component" value="Unassembled WGS sequence"/>
</dbReference>
<evidence type="ECO:0000313" key="10">
    <source>
        <dbReference type="EMBL" id="TFD33482.1"/>
    </source>
</evidence>